<evidence type="ECO:0000256" key="5">
    <source>
        <dbReference type="SAM" id="Phobius"/>
    </source>
</evidence>
<dbReference type="EMBL" id="JANTQA010000036">
    <property type="protein sequence ID" value="KAJ3436034.1"/>
    <property type="molecule type" value="Genomic_DNA"/>
</dbReference>
<organism evidence="6 7">
    <name type="scientific">Anaeramoeba flamelloides</name>
    <dbReference type="NCBI Taxonomy" id="1746091"/>
    <lineage>
        <taxon>Eukaryota</taxon>
        <taxon>Metamonada</taxon>
        <taxon>Anaeramoebidae</taxon>
        <taxon>Anaeramoeba</taxon>
    </lineage>
</organism>
<dbReference type="Gene3D" id="1.20.1070.10">
    <property type="entry name" value="Rhodopsin 7-helix transmembrane proteins"/>
    <property type="match status" value="1"/>
</dbReference>
<dbReference type="GO" id="GO:0005886">
    <property type="term" value="C:plasma membrane"/>
    <property type="evidence" value="ECO:0007669"/>
    <property type="project" value="TreeGrafter"/>
</dbReference>
<evidence type="ECO:0000256" key="1">
    <source>
        <dbReference type="ARBA" id="ARBA00004141"/>
    </source>
</evidence>
<proteinExistence type="predicted"/>
<feature type="transmembrane region" description="Helical" evidence="5">
    <location>
        <begin position="239"/>
        <end position="258"/>
    </location>
</feature>
<accession>A0AAV7Z2J0</accession>
<dbReference type="SUPFAM" id="SSF81321">
    <property type="entry name" value="Family A G protein-coupled receptor-like"/>
    <property type="match status" value="1"/>
</dbReference>
<dbReference type="GO" id="GO:0007189">
    <property type="term" value="P:adenylate cyclase-activating G protein-coupled receptor signaling pathway"/>
    <property type="evidence" value="ECO:0007669"/>
    <property type="project" value="TreeGrafter"/>
</dbReference>
<comment type="subcellular location">
    <subcellularLocation>
        <location evidence="1">Membrane</location>
        <topology evidence="1">Multi-pass membrane protein</topology>
    </subcellularLocation>
</comment>
<feature type="transmembrane region" description="Helical" evidence="5">
    <location>
        <begin position="199"/>
        <end position="219"/>
    </location>
</feature>
<keyword evidence="3 5" id="KW-1133">Transmembrane helix</keyword>
<evidence type="ECO:0000313" key="6">
    <source>
        <dbReference type="EMBL" id="KAJ3436034.1"/>
    </source>
</evidence>
<name>A0AAV7Z2J0_9EUKA</name>
<sequence length="329" mass="38741">MITGVIEIISFIMISLSSVSDLIIVISFIKFANLDKLHRKYLFTLTIYDLMSGIIDFLPGRSNSFFCDFQAIAQSFLSTIPPYWAATISLITYLRLVQRRSERSLKQMYKPLHLVIVIIALLFLVSSVLTDGGFRTQTYWCAPSDKTLIIIYTWYWVMIFTSLIFTLLTVKQIRKILRQSNEVWTNLSHLSRERKKKQLMIQLKMLVVPLVFIWCYFWPSIDRIIEISNKRVSKGLLLMYSINFELSAPIYCAVFVFGSSEIRESWKQYRRQRKFKKFNDEFKNNPNLNIQNRSERNQIFNIAEKDIDIGNQNYAQLTDQEELNPLLKN</sequence>
<feature type="transmembrane region" description="Helical" evidence="5">
    <location>
        <begin position="149"/>
        <end position="170"/>
    </location>
</feature>
<keyword evidence="2 5" id="KW-0812">Transmembrane</keyword>
<dbReference type="GO" id="GO:0004930">
    <property type="term" value="F:G protein-coupled receptor activity"/>
    <property type="evidence" value="ECO:0007669"/>
    <property type="project" value="TreeGrafter"/>
</dbReference>
<evidence type="ECO:0000256" key="4">
    <source>
        <dbReference type="ARBA" id="ARBA00023136"/>
    </source>
</evidence>
<evidence type="ECO:0000313" key="7">
    <source>
        <dbReference type="Proteomes" id="UP001146793"/>
    </source>
</evidence>
<feature type="transmembrane region" description="Helical" evidence="5">
    <location>
        <begin position="109"/>
        <end position="129"/>
    </location>
</feature>
<dbReference type="PANTHER" id="PTHR23112:SF0">
    <property type="entry name" value="TRANSMEMBRANE PROTEIN 116"/>
    <property type="match status" value="1"/>
</dbReference>
<feature type="transmembrane region" description="Helical" evidence="5">
    <location>
        <begin position="6"/>
        <end position="29"/>
    </location>
</feature>
<keyword evidence="4 5" id="KW-0472">Membrane</keyword>
<dbReference type="Proteomes" id="UP001146793">
    <property type="component" value="Unassembled WGS sequence"/>
</dbReference>
<feature type="transmembrane region" description="Helical" evidence="5">
    <location>
        <begin position="80"/>
        <end position="97"/>
    </location>
</feature>
<gene>
    <name evidence="6" type="ORF">M0812_18077</name>
</gene>
<evidence type="ECO:0000256" key="2">
    <source>
        <dbReference type="ARBA" id="ARBA00022692"/>
    </source>
</evidence>
<evidence type="ECO:0000256" key="3">
    <source>
        <dbReference type="ARBA" id="ARBA00022989"/>
    </source>
</evidence>
<keyword evidence="6" id="KW-0675">Receptor</keyword>
<reference evidence="6" key="1">
    <citation type="submission" date="2022-08" db="EMBL/GenBank/DDBJ databases">
        <title>Novel sulphate-reducing endosymbionts in the free-living metamonad Anaeramoeba.</title>
        <authorList>
            <person name="Jerlstrom-Hultqvist J."/>
            <person name="Cepicka I."/>
            <person name="Gallot-Lavallee L."/>
            <person name="Salas-Leiva D."/>
            <person name="Curtis B.A."/>
            <person name="Zahonova K."/>
            <person name="Pipaliya S."/>
            <person name="Dacks J."/>
            <person name="Roger A.J."/>
        </authorList>
    </citation>
    <scope>NUCLEOTIDE SEQUENCE</scope>
    <source>
        <strain evidence="6">Busselton2</strain>
    </source>
</reference>
<protein>
    <submittedName>
        <fullName evidence="6">G protein-coupled receptor</fullName>
    </submittedName>
</protein>
<comment type="caution">
    <text evidence="6">The sequence shown here is derived from an EMBL/GenBank/DDBJ whole genome shotgun (WGS) entry which is preliminary data.</text>
</comment>
<dbReference type="AlphaFoldDB" id="A0AAV7Z2J0"/>
<dbReference type="PANTHER" id="PTHR23112">
    <property type="entry name" value="G PROTEIN-COUPLED RECEPTOR 157-RELATED"/>
    <property type="match status" value="1"/>
</dbReference>